<protein>
    <recommendedName>
        <fullName evidence="4 10">4-alpha-glucanotransferase</fullName>
        <ecNumber evidence="3 10">2.4.1.25</ecNumber>
    </recommendedName>
    <alternativeName>
        <fullName evidence="8 10">Amylomaltase</fullName>
    </alternativeName>
    <alternativeName>
        <fullName evidence="9 10">Disproportionating enzyme</fullName>
    </alternativeName>
</protein>
<comment type="caution">
    <text evidence="11">The sequence shown here is derived from an EMBL/GenBank/DDBJ whole genome shotgun (WGS) entry which is preliminary data.</text>
</comment>
<proteinExistence type="inferred from homology"/>
<evidence type="ECO:0000313" key="11">
    <source>
        <dbReference type="EMBL" id="TFI58744.1"/>
    </source>
</evidence>
<dbReference type="PANTHER" id="PTHR32438:SF5">
    <property type="entry name" value="4-ALPHA-GLUCANOTRANSFERASE DPE1, CHLOROPLASTIC_AMYLOPLASTIC"/>
    <property type="match status" value="1"/>
</dbReference>
<evidence type="ECO:0000256" key="9">
    <source>
        <dbReference type="ARBA" id="ARBA00031501"/>
    </source>
</evidence>
<sequence length="658" mass="70901">MTDDEALLALAEAAGVQVQWNDAVGAPQVVALENVRRILTALGHDCATASDCAEAMRRLRSDETPSFVTADAGAPVEVPGLAGRARLVLEDGSARDVDVAGLTIDAPGYHRLEHDGGVVTLAVAPARAWPLPVARGGGRAWGASVQIYALRTRRALGDFGAVADFAAEAAARGADALAISPVHALFSADPERCSPYSPSSREWLNPLLIDPGVAGVADSIGPQAPPLIDWAGAARARLGALELGFRRGYSNAEWLRAGAFRAWAEHQGEALRRHAVFEALHGHFFRETGARGWQDWPVEYRDPASPAVAEFAANHVREIDFQMFLQWAADLSLGRAQGAAKDAGMTIGLVADLAVGLDPGGSHAWSAREELLSGLSIGAPPDLFQAAGQNWALTGFAPDALRRSGFAPFLRMLRTAMRHAGAIRIDHALGLRRLWLVPEGGSPTEGAYVTMPEADLMRLVALESHRARVAVIGEDLGVIPPGFREGMIARGLYGMRVLPFERHWDNGFRPPRWWDAQAVALTSTHDLPPVAGWWQGRDLDWREKLTGETMDEARAERAEDRTRLWREAVNEGLAEGPEPALDDPAPAVDAACAFVAATSCALALFPAEDLFGLDEAPNLPGTVDEHPNWRRRMPDNAKNLFRGAEARVKRIDSVRKGE</sequence>
<dbReference type="SUPFAM" id="SSF51445">
    <property type="entry name" value="(Trans)glycosidases"/>
    <property type="match status" value="1"/>
</dbReference>
<dbReference type="AlphaFoldDB" id="A0A4Y8ZS47"/>
<organism evidence="11 12">
    <name type="scientific">Sphingomonas parva</name>
    <dbReference type="NCBI Taxonomy" id="2555898"/>
    <lineage>
        <taxon>Bacteria</taxon>
        <taxon>Pseudomonadati</taxon>
        <taxon>Pseudomonadota</taxon>
        <taxon>Alphaproteobacteria</taxon>
        <taxon>Sphingomonadales</taxon>
        <taxon>Sphingomonadaceae</taxon>
        <taxon>Sphingomonas</taxon>
    </lineage>
</organism>
<dbReference type="NCBIfam" id="TIGR00217">
    <property type="entry name" value="malQ"/>
    <property type="match status" value="1"/>
</dbReference>
<dbReference type="Pfam" id="PF02446">
    <property type="entry name" value="Glyco_hydro_77"/>
    <property type="match status" value="1"/>
</dbReference>
<keyword evidence="5 10" id="KW-0328">Glycosyltransferase</keyword>
<evidence type="ECO:0000256" key="8">
    <source>
        <dbReference type="ARBA" id="ARBA00031423"/>
    </source>
</evidence>
<dbReference type="EMBL" id="SPDV01000012">
    <property type="protein sequence ID" value="TFI58744.1"/>
    <property type="molecule type" value="Genomic_DNA"/>
</dbReference>
<dbReference type="Gene3D" id="3.20.20.80">
    <property type="entry name" value="Glycosidases"/>
    <property type="match status" value="1"/>
</dbReference>
<name>A0A4Y8ZS47_9SPHN</name>
<dbReference type="GO" id="GO:0005975">
    <property type="term" value="P:carbohydrate metabolic process"/>
    <property type="evidence" value="ECO:0007669"/>
    <property type="project" value="InterPro"/>
</dbReference>
<evidence type="ECO:0000256" key="5">
    <source>
        <dbReference type="ARBA" id="ARBA00022676"/>
    </source>
</evidence>
<evidence type="ECO:0000256" key="1">
    <source>
        <dbReference type="ARBA" id="ARBA00000439"/>
    </source>
</evidence>
<comment type="catalytic activity">
    <reaction evidence="1 10">
        <text>Transfers a segment of a (1-&gt;4)-alpha-D-glucan to a new position in an acceptor, which may be glucose or a (1-&gt;4)-alpha-D-glucan.</text>
        <dbReference type="EC" id="2.4.1.25"/>
    </reaction>
</comment>
<dbReference type="OrthoDB" id="9761577at2"/>
<dbReference type="GO" id="GO:0004134">
    <property type="term" value="F:4-alpha-glucanotransferase activity"/>
    <property type="evidence" value="ECO:0007669"/>
    <property type="project" value="UniProtKB-EC"/>
</dbReference>
<dbReference type="InterPro" id="IPR003385">
    <property type="entry name" value="Glyco_hydro_77"/>
</dbReference>
<dbReference type="RefSeq" id="WP_135085410.1">
    <property type="nucleotide sequence ID" value="NZ_SPDV01000012.1"/>
</dbReference>
<comment type="similarity">
    <text evidence="2 10">Belongs to the disproportionating enzyme family.</text>
</comment>
<dbReference type="Proteomes" id="UP000298213">
    <property type="component" value="Unassembled WGS sequence"/>
</dbReference>
<keyword evidence="12" id="KW-1185">Reference proteome</keyword>
<evidence type="ECO:0000256" key="6">
    <source>
        <dbReference type="ARBA" id="ARBA00022679"/>
    </source>
</evidence>
<dbReference type="PANTHER" id="PTHR32438">
    <property type="entry name" value="4-ALPHA-GLUCANOTRANSFERASE DPE1, CHLOROPLASTIC/AMYLOPLASTIC"/>
    <property type="match status" value="1"/>
</dbReference>
<gene>
    <name evidence="11" type="primary">malQ</name>
    <name evidence="11" type="ORF">E2493_07710</name>
</gene>
<evidence type="ECO:0000256" key="10">
    <source>
        <dbReference type="RuleBase" id="RU361207"/>
    </source>
</evidence>
<keyword evidence="7 10" id="KW-0119">Carbohydrate metabolism</keyword>
<accession>A0A4Y8ZS47</accession>
<evidence type="ECO:0000256" key="3">
    <source>
        <dbReference type="ARBA" id="ARBA00012560"/>
    </source>
</evidence>
<reference evidence="11 12" key="1">
    <citation type="submission" date="2019-03" db="EMBL/GenBank/DDBJ databases">
        <title>Genome sequence of Sphingomonas sp. 17J27-24.</title>
        <authorList>
            <person name="Kim M."/>
            <person name="Maeng S."/>
            <person name="Sathiyaraj S."/>
        </authorList>
    </citation>
    <scope>NUCLEOTIDE SEQUENCE [LARGE SCALE GENOMIC DNA]</scope>
    <source>
        <strain evidence="11 12">17J27-24</strain>
    </source>
</reference>
<dbReference type="InterPro" id="IPR017853">
    <property type="entry name" value="GH"/>
</dbReference>
<dbReference type="EC" id="2.4.1.25" evidence="3 10"/>
<evidence type="ECO:0000256" key="2">
    <source>
        <dbReference type="ARBA" id="ARBA00005684"/>
    </source>
</evidence>
<evidence type="ECO:0000256" key="4">
    <source>
        <dbReference type="ARBA" id="ARBA00020295"/>
    </source>
</evidence>
<evidence type="ECO:0000313" key="12">
    <source>
        <dbReference type="Proteomes" id="UP000298213"/>
    </source>
</evidence>
<keyword evidence="6 10" id="KW-0808">Transferase</keyword>
<evidence type="ECO:0000256" key="7">
    <source>
        <dbReference type="ARBA" id="ARBA00023277"/>
    </source>
</evidence>